<sequence>MKIRAPSFLKHVILILTSLTKSKTAVVKNKAGAAKARLLMFSLAHSKRTLFASITNKFHDLLGHLEEDSADDEDDESRMKAIVVHAGGDDEGMDLNAYEADDDDRHNRARLSLSSAIDGVKDPGEGAELENEIDRVADVFIRRFHRQMRLQKLESFKRLQEMLQRGV</sequence>
<proteinExistence type="predicted"/>
<organism evidence="1 2">
    <name type="scientific">Melastoma candidum</name>
    <dbReference type="NCBI Taxonomy" id="119954"/>
    <lineage>
        <taxon>Eukaryota</taxon>
        <taxon>Viridiplantae</taxon>
        <taxon>Streptophyta</taxon>
        <taxon>Embryophyta</taxon>
        <taxon>Tracheophyta</taxon>
        <taxon>Spermatophyta</taxon>
        <taxon>Magnoliopsida</taxon>
        <taxon>eudicotyledons</taxon>
        <taxon>Gunneridae</taxon>
        <taxon>Pentapetalae</taxon>
        <taxon>rosids</taxon>
        <taxon>malvids</taxon>
        <taxon>Myrtales</taxon>
        <taxon>Melastomataceae</taxon>
        <taxon>Melastomatoideae</taxon>
        <taxon>Melastomateae</taxon>
        <taxon>Melastoma</taxon>
    </lineage>
</organism>
<dbReference type="Proteomes" id="UP001057402">
    <property type="component" value="Chromosome 5"/>
</dbReference>
<accession>A0ACB9QNW9</accession>
<reference evidence="2" key="1">
    <citation type="journal article" date="2023" name="Front. Plant Sci.">
        <title>Chromosomal-level genome assembly of Melastoma candidum provides insights into trichome evolution.</title>
        <authorList>
            <person name="Zhong Y."/>
            <person name="Wu W."/>
            <person name="Sun C."/>
            <person name="Zou P."/>
            <person name="Liu Y."/>
            <person name="Dai S."/>
            <person name="Zhou R."/>
        </authorList>
    </citation>
    <scope>NUCLEOTIDE SEQUENCE [LARGE SCALE GENOMIC DNA]</scope>
</reference>
<evidence type="ECO:0000313" key="1">
    <source>
        <dbReference type="EMBL" id="KAI4368547.1"/>
    </source>
</evidence>
<dbReference type="EMBL" id="CM042884">
    <property type="protein sequence ID" value="KAI4368547.1"/>
    <property type="molecule type" value="Genomic_DNA"/>
</dbReference>
<comment type="caution">
    <text evidence="1">The sequence shown here is derived from an EMBL/GenBank/DDBJ whole genome shotgun (WGS) entry which is preliminary data.</text>
</comment>
<name>A0ACB9QNW9_9MYRT</name>
<gene>
    <name evidence="1" type="ORF">MLD38_017094</name>
</gene>
<keyword evidence="2" id="KW-1185">Reference proteome</keyword>
<protein>
    <submittedName>
        <fullName evidence="1">Uncharacterized protein</fullName>
    </submittedName>
</protein>
<evidence type="ECO:0000313" key="2">
    <source>
        <dbReference type="Proteomes" id="UP001057402"/>
    </source>
</evidence>